<evidence type="ECO:0000313" key="2">
    <source>
        <dbReference type="Proteomes" id="UP001219518"/>
    </source>
</evidence>
<comment type="caution">
    <text evidence="1">The sequence shown here is derived from an EMBL/GenBank/DDBJ whole genome shotgun (WGS) entry which is preliminary data.</text>
</comment>
<dbReference type="AlphaFoldDB" id="A0AAE1LFX2"/>
<evidence type="ECO:0000313" key="1">
    <source>
        <dbReference type="EMBL" id="KAK3918228.1"/>
    </source>
</evidence>
<accession>A0AAE1LFX2</accession>
<name>A0AAE1LFX2_9NEOP</name>
<proteinExistence type="predicted"/>
<organism evidence="1 2">
    <name type="scientific">Frankliniella fusca</name>
    <dbReference type="NCBI Taxonomy" id="407009"/>
    <lineage>
        <taxon>Eukaryota</taxon>
        <taxon>Metazoa</taxon>
        <taxon>Ecdysozoa</taxon>
        <taxon>Arthropoda</taxon>
        <taxon>Hexapoda</taxon>
        <taxon>Insecta</taxon>
        <taxon>Pterygota</taxon>
        <taxon>Neoptera</taxon>
        <taxon>Paraneoptera</taxon>
        <taxon>Thysanoptera</taxon>
        <taxon>Terebrantia</taxon>
        <taxon>Thripoidea</taxon>
        <taxon>Thripidae</taxon>
        <taxon>Frankliniella</taxon>
    </lineage>
</organism>
<sequence>MNLSRGRRAKAARGRGSSFLKPCTPNGWTLSPLQKYALNVKDPSGAYVSSVLARHLQVKGKCRHEAAEKHLFTQQTPVSKQDNILNIQVTL</sequence>
<gene>
    <name evidence="1" type="ORF">KUF71_007645</name>
</gene>
<reference evidence="1" key="2">
    <citation type="journal article" date="2023" name="BMC Genomics">
        <title>Pest status, molecular evolution, and epigenetic factors derived from the genome assembly of Frankliniella fusca, a thysanopteran phytovirus vector.</title>
        <authorList>
            <person name="Catto M.A."/>
            <person name="Labadie P.E."/>
            <person name="Jacobson A.L."/>
            <person name="Kennedy G.G."/>
            <person name="Srinivasan R."/>
            <person name="Hunt B.G."/>
        </authorList>
    </citation>
    <scope>NUCLEOTIDE SEQUENCE</scope>
    <source>
        <strain evidence="1">PL_HMW_Pooled</strain>
    </source>
</reference>
<dbReference type="EMBL" id="JAHWGI010000908">
    <property type="protein sequence ID" value="KAK3918228.1"/>
    <property type="molecule type" value="Genomic_DNA"/>
</dbReference>
<protein>
    <submittedName>
        <fullName evidence="1">Dof zinc finger protein DOF1.7</fullName>
    </submittedName>
</protein>
<dbReference type="Proteomes" id="UP001219518">
    <property type="component" value="Unassembled WGS sequence"/>
</dbReference>
<reference evidence="1" key="1">
    <citation type="submission" date="2021-07" db="EMBL/GenBank/DDBJ databases">
        <authorList>
            <person name="Catto M.A."/>
            <person name="Jacobson A."/>
            <person name="Kennedy G."/>
            <person name="Labadie P."/>
            <person name="Hunt B.G."/>
            <person name="Srinivasan R."/>
        </authorList>
    </citation>
    <scope>NUCLEOTIDE SEQUENCE</scope>
    <source>
        <strain evidence="1">PL_HMW_Pooled</strain>
        <tissue evidence="1">Head</tissue>
    </source>
</reference>
<keyword evidence="2" id="KW-1185">Reference proteome</keyword>